<dbReference type="InterPro" id="IPR029032">
    <property type="entry name" value="AhpD-like"/>
</dbReference>
<dbReference type="Proteomes" id="UP000240400">
    <property type="component" value="Unassembled WGS sequence"/>
</dbReference>
<name>A0A291JHF1_9STAP</name>
<dbReference type="GO" id="GO:0051920">
    <property type="term" value="F:peroxiredoxin activity"/>
    <property type="evidence" value="ECO:0007669"/>
    <property type="project" value="InterPro"/>
</dbReference>
<dbReference type="Gene3D" id="1.20.1290.10">
    <property type="entry name" value="AhpD-like"/>
    <property type="match status" value="1"/>
</dbReference>
<dbReference type="EMBL" id="PZHR01000043">
    <property type="protein sequence ID" value="PTK58593.1"/>
    <property type="molecule type" value="Genomic_DNA"/>
</dbReference>
<sequence>MEKTRYQQGIDKLMTYTSETGTTHLQIAENLKDIAPDVSKYIMEFAYGDIYSRNGLTNQQRALVTVSSLITQGTEPQLELHMNTALTSGVTAEELVEVITQLIPYTGFPRVLNALTVAKKVFADRDISVDTRKVEQSQSL</sequence>
<dbReference type="RefSeq" id="WP_096808133.1">
    <property type="nucleotide sequence ID" value="NZ_CANMJG010000002.1"/>
</dbReference>
<comment type="caution">
    <text evidence="3">The sequence shown here is derived from an EMBL/GenBank/DDBJ whole genome shotgun (WGS) entry which is preliminary data.</text>
</comment>
<dbReference type="PANTHER" id="PTHR33570:SF2">
    <property type="entry name" value="CARBOXYMUCONOLACTONE DECARBOXYLASE-LIKE DOMAIN-CONTAINING PROTEIN"/>
    <property type="match status" value="1"/>
</dbReference>
<keyword evidence="5" id="KW-1185">Reference proteome</keyword>
<organism evidence="3 4">
    <name type="scientific">Staphylococcus nepalensis</name>
    <dbReference type="NCBI Taxonomy" id="214473"/>
    <lineage>
        <taxon>Bacteria</taxon>
        <taxon>Bacillati</taxon>
        <taxon>Bacillota</taxon>
        <taxon>Bacilli</taxon>
        <taxon>Bacillales</taxon>
        <taxon>Staphylococcaceae</taxon>
        <taxon>Staphylococcus</taxon>
    </lineage>
</organism>
<reference evidence="2 5" key="3">
    <citation type="submission" date="2021-03" db="EMBL/GenBank/DDBJ databases">
        <title>Staphylococci and Mammaliicocci in bats.</title>
        <authorList>
            <person name="Fountain K."/>
        </authorList>
    </citation>
    <scope>NUCLEOTIDE SEQUENCE [LARGE SCALE GENOMIC DNA]</scope>
    <source>
        <strain evidence="2 5">18_1_E_SW</strain>
    </source>
</reference>
<dbReference type="InterPro" id="IPR052512">
    <property type="entry name" value="4CMD/NDH-1_regulator"/>
</dbReference>
<evidence type="ECO:0000313" key="4">
    <source>
        <dbReference type="Proteomes" id="UP000240400"/>
    </source>
</evidence>
<dbReference type="EMBL" id="JAFNLT010000009">
    <property type="protein sequence ID" value="MBO1227753.1"/>
    <property type="molecule type" value="Genomic_DNA"/>
</dbReference>
<dbReference type="GeneID" id="66775597"/>
<dbReference type="SUPFAM" id="SSF69118">
    <property type="entry name" value="AhpD-like"/>
    <property type="match status" value="1"/>
</dbReference>
<evidence type="ECO:0000313" key="3">
    <source>
        <dbReference type="EMBL" id="PTK58593.1"/>
    </source>
</evidence>
<accession>A0A291JHF1</accession>
<evidence type="ECO:0000259" key="1">
    <source>
        <dbReference type="Pfam" id="PF02627"/>
    </source>
</evidence>
<gene>
    <name evidence="3" type="ORF">BUZ61_08815</name>
    <name evidence="2" type="ORF">J3T88_10620</name>
</gene>
<dbReference type="Proteomes" id="UP000664081">
    <property type="component" value="Unassembled WGS sequence"/>
</dbReference>
<dbReference type="PANTHER" id="PTHR33570">
    <property type="entry name" value="4-CARBOXYMUCONOLACTONE DECARBOXYLASE FAMILY PROTEIN"/>
    <property type="match status" value="1"/>
</dbReference>
<dbReference type="KEGG" id="snl:BJD96_00765"/>
<reference evidence="3 4" key="1">
    <citation type="journal article" date="2016" name="Front. Microbiol.">
        <title>Comprehensive Phylogenetic Analysis of Bovine Non-aureus Staphylococci Species Based on Whole-Genome Sequencing.</title>
        <authorList>
            <person name="Naushad S."/>
            <person name="Barkema H.W."/>
            <person name="Luby C."/>
            <person name="Condas L.A."/>
            <person name="Nobrega D.B."/>
            <person name="Carson D.A."/>
            <person name="De Buck J."/>
        </authorList>
    </citation>
    <scope>NUCLEOTIDE SEQUENCE [LARGE SCALE GENOMIC DNA]</scope>
    <source>
        <strain evidence="3 4">SNUC 4337</strain>
    </source>
</reference>
<dbReference type="InterPro" id="IPR003779">
    <property type="entry name" value="CMD-like"/>
</dbReference>
<dbReference type="AlphaFoldDB" id="A0A291JHF1"/>
<evidence type="ECO:0000313" key="2">
    <source>
        <dbReference type="EMBL" id="MBO1227753.1"/>
    </source>
</evidence>
<dbReference type="Pfam" id="PF02627">
    <property type="entry name" value="CMD"/>
    <property type="match status" value="1"/>
</dbReference>
<proteinExistence type="predicted"/>
<reference evidence="3" key="2">
    <citation type="submission" date="2018-03" db="EMBL/GenBank/DDBJ databases">
        <authorList>
            <person name="Keele B.F."/>
        </authorList>
    </citation>
    <scope>NUCLEOTIDE SEQUENCE</scope>
    <source>
        <strain evidence="3">SNUC 4337</strain>
    </source>
</reference>
<protein>
    <submittedName>
        <fullName evidence="3">Carboxymuconolactone decarboxylase family protein</fullName>
    </submittedName>
</protein>
<feature type="domain" description="Carboxymuconolactone decarboxylase-like" evidence="1">
    <location>
        <begin position="36"/>
        <end position="119"/>
    </location>
</feature>
<dbReference type="OrthoDB" id="9802489at2"/>
<evidence type="ECO:0000313" key="5">
    <source>
        <dbReference type="Proteomes" id="UP000664081"/>
    </source>
</evidence>